<dbReference type="OrthoDB" id="9758307at2"/>
<feature type="coiled-coil region" evidence="4">
    <location>
        <begin position="73"/>
        <end position="100"/>
    </location>
</feature>
<keyword evidence="7" id="KW-0969">Cilium</keyword>
<dbReference type="NCBIfam" id="TIGR02550">
    <property type="entry name" value="flagell_flgL"/>
    <property type="match status" value="1"/>
</dbReference>
<dbReference type="PANTHER" id="PTHR42792:SF1">
    <property type="entry name" value="FLAGELLAR HOOK-ASSOCIATED PROTEIN 3"/>
    <property type="match status" value="1"/>
</dbReference>
<evidence type="ECO:0000256" key="3">
    <source>
        <dbReference type="ARBA" id="ARBA00023143"/>
    </source>
</evidence>
<dbReference type="Proteomes" id="UP000294650">
    <property type="component" value="Unassembled WGS sequence"/>
</dbReference>
<dbReference type="InterPro" id="IPR001029">
    <property type="entry name" value="Flagellin_N"/>
</dbReference>
<organism evidence="7 8">
    <name type="scientific">Melghiribacillus thermohalophilus</name>
    <dbReference type="NCBI Taxonomy" id="1324956"/>
    <lineage>
        <taxon>Bacteria</taxon>
        <taxon>Bacillati</taxon>
        <taxon>Bacillota</taxon>
        <taxon>Bacilli</taxon>
        <taxon>Bacillales</taxon>
        <taxon>Bacillaceae</taxon>
        <taxon>Melghiribacillus</taxon>
    </lineage>
</organism>
<keyword evidence="8" id="KW-1185">Reference proteome</keyword>
<evidence type="ECO:0000313" key="8">
    <source>
        <dbReference type="Proteomes" id="UP000294650"/>
    </source>
</evidence>
<reference evidence="7 8" key="1">
    <citation type="submission" date="2019-03" db="EMBL/GenBank/DDBJ databases">
        <title>Genomic Encyclopedia of Type Strains, Phase IV (KMG-IV): sequencing the most valuable type-strain genomes for metagenomic binning, comparative biology and taxonomic classification.</title>
        <authorList>
            <person name="Goeker M."/>
        </authorList>
    </citation>
    <scope>NUCLEOTIDE SEQUENCE [LARGE SCALE GENOMIC DNA]</scope>
    <source>
        <strain evidence="7 8">DSM 25894</strain>
    </source>
</reference>
<comment type="caution">
    <text evidence="7">The sequence shown here is derived from an EMBL/GenBank/DDBJ whole genome shotgun (WGS) entry which is preliminary data.</text>
</comment>
<dbReference type="InterPro" id="IPR013384">
    <property type="entry name" value="Flagell_FlgL"/>
</dbReference>
<protein>
    <submittedName>
        <fullName evidence="7">Flagellar hook-associated protein 3 FlgL</fullName>
    </submittedName>
</protein>
<dbReference type="RefSeq" id="WP_132372036.1">
    <property type="nucleotide sequence ID" value="NZ_SMAN01000013.1"/>
</dbReference>
<dbReference type="InterPro" id="IPR001492">
    <property type="entry name" value="Flagellin"/>
</dbReference>
<keyword evidence="4" id="KW-0175">Coiled coil</keyword>
<dbReference type="Pfam" id="PF00669">
    <property type="entry name" value="Flagellin_N"/>
    <property type="match status" value="1"/>
</dbReference>
<dbReference type="GO" id="GO:0009424">
    <property type="term" value="C:bacterial-type flagellum hook"/>
    <property type="evidence" value="ECO:0007669"/>
    <property type="project" value="InterPro"/>
</dbReference>
<dbReference type="AlphaFoldDB" id="A0A4R3MXY4"/>
<feature type="domain" description="Flagellin N-terminal" evidence="5">
    <location>
        <begin position="4"/>
        <end position="140"/>
    </location>
</feature>
<evidence type="ECO:0000256" key="2">
    <source>
        <dbReference type="ARBA" id="ARBA00005709"/>
    </source>
</evidence>
<evidence type="ECO:0000259" key="5">
    <source>
        <dbReference type="Pfam" id="PF00669"/>
    </source>
</evidence>
<dbReference type="SUPFAM" id="SSF64518">
    <property type="entry name" value="Phase 1 flagellin"/>
    <property type="match status" value="1"/>
</dbReference>
<keyword evidence="3" id="KW-0975">Bacterial flagellum</keyword>
<evidence type="ECO:0000259" key="6">
    <source>
        <dbReference type="Pfam" id="PF00700"/>
    </source>
</evidence>
<sequence>MRITQSMLAQNFLRNLSRSYDRLGIYQDQLSTGKKITRPSQDPVVAMKGVNYRTELTEIQQYQRNLSEVRSWMDNSDTALDKATKALQRLRELAVQASTDTYETDQRSNIASEIDQLKAHLVDIANTKVNNKYIFNGTKTNVNRFNDDGTINDPSDDPVYIEVSDGVNLQVNVTLGGADPAFSDAMFQRIQDFADDLRDPALSGDDFDHYIDELDGFIQNIVDERADLGARMNRVDLIEDRLSAREVVASRVLSDNEDADIEEVIMNLKTQESVHRAALSVGARIIQPTLIDFLR</sequence>
<dbReference type="GO" id="GO:0071973">
    <property type="term" value="P:bacterial-type flagellum-dependent cell motility"/>
    <property type="evidence" value="ECO:0007669"/>
    <property type="project" value="InterPro"/>
</dbReference>
<dbReference type="Pfam" id="PF00700">
    <property type="entry name" value="Flagellin_C"/>
    <property type="match status" value="1"/>
</dbReference>
<evidence type="ECO:0000256" key="4">
    <source>
        <dbReference type="SAM" id="Coils"/>
    </source>
</evidence>
<keyword evidence="7" id="KW-0282">Flagellum</keyword>
<dbReference type="GO" id="GO:0005198">
    <property type="term" value="F:structural molecule activity"/>
    <property type="evidence" value="ECO:0007669"/>
    <property type="project" value="InterPro"/>
</dbReference>
<accession>A0A4R3MXY4</accession>
<dbReference type="PANTHER" id="PTHR42792">
    <property type="entry name" value="FLAGELLIN"/>
    <property type="match status" value="1"/>
</dbReference>
<dbReference type="Gene3D" id="1.20.1330.10">
    <property type="entry name" value="f41 fragment of flagellin, N-terminal domain"/>
    <property type="match status" value="1"/>
</dbReference>
<evidence type="ECO:0000256" key="1">
    <source>
        <dbReference type="ARBA" id="ARBA00004365"/>
    </source>
</evidence>
<dbReference type="EMBL" id="SMAN01000013">
    <property type="protein sequence ID" value="TCT20451.1"/>
    <property type="molecule type" value="Genomic_DNA"/>
</dbReference>
<comment type="similarity">
    <text evidence="2">Belongs to the bacterial flagellin family.</text>
</comment>
<feature type="domain" description="Flagellin C-terminal" evidence="6">
    <location>
        <begin position="212"/>
        <end position="294"/>
    </location>
</feature>
<proteinExistence type="inferred from homology"/>
<comment type="subcellular location">
    <subcellularLocation>
        <location evidence="1">Bacterial flagellum</location>
    </subcellularLocation>
</comment>
<evidence type="ECO:0000313" key="7">
    <source>
        <dbReference type="EMBL" id="TCT20451.1"/>
    </source>
</evidence>
<name>A0A4R3MXY4_9BACI</name>
<gene>
    <name evidence="7" type="ORF">EDD68_11314</name>
</gene>
<dbReference type="InterPro" id="IPR046358">
    <property type="entry name" value="Flagellin_C"/>
</dbReference>
<keyword evidence="7" id="KW-0966">Cell projection</keyword>